<feature type="transmembrane region" description="Helical" evidence="10">
    <location>
        <begin position="415"/>
        <end position="436"/>
    </location>
</feature>
<evidence type="ECO:0000256" key="7">
    <source>
        <dbReference type="ARBA" id="ARBA00022989"/>
    </source>
</evidence>
<evidence type="ECO:0000256" key="6">
    <source>
        <dbReference type="ARBA" id="ARBA00022958"/>
    </source>
</evidence>
<keyword evidence="6" id="KW-0630">Potassium</keyword>
<protein>
    <submittedName>
        <fullName evidence="11">Potassium uptake protein</fullName>
    </submittedName>
</protein>
<comment type="caution">
    <text evidence="11">The sequence shown here is derived from an EMBL/GenBank/DDBJ whole genome shotgun (WGS) entry which is preliminary data.</text>
</comment>
<evidence type="ECO:0000256" key="2">
    <source>
        <dbReference type="ARBA" id="ARBA00022448"/>
    </source>
</evidence>
<evidence type="ECO:0000256" key="10">
    <source>
        <dbReference type="SAM" id="Phobius"/>
    </source>
</evidence>
<dbReference type="GO" id="GO:0005886">
    <property type="term" value="C:plasma membrane"/>
    <property type="evidence" value="ECO:0007669"/>
    <property type="project" value="UniProtKB-SubCell"/>
</dbReference>
<proteinExistence type="predicted"/>
<name>A0A2L2XFK0_9FIRM</name>
<evidence type="ECO:0000313" key="11">
    <source>
        <dbReference type="EMBL" id="GBF34940.1"/>
    </source>
</evidence>
<keyword evidence="9 10" id="KW-0472">Membrane</keyword>
<evidence type="ECO:0000256" key="5">
    <source>
        <dbReference type="ARBA" id="ARBA00022692"/>
    </source>
</evidence>
<dbReference type="Pfam" id="PF02386">
    <property type="entry name" value="TrkH"/>
    <property type="match status" value="1"/>
</dbReference>
<keyword evidence="5 10" id="KW-0812">Transmembrane</keyword>
<evidence type="ECO:0000256" key="8">
    <source>
        <dbReference type="ARBA" id="ARBA00023065"/>
    </source>
</evidence>
<keyword evidence="2" id="KW-0813">Transport</keyword>
<sequence length="455" mass="49539">MPSFEQLQRKSVFKKAISLTPPQLLVLGFALTILTGAVVLTLPGCSAGGEYTDFITALFTSTSAVCVTGLVVVDTGTYWSPVGQLVILLLIQIGGLGFMTMATFFNMLMGKKIGLRNRLILQESLNQNSLQGVVRLSKYVLIITFLLELFFAVILAVRLGADLGYPRALWFGIFHSISAFNNAGFDIFGNFSSITGYVNDTVVTMSVATLIILGGIGFGVIIDILNYRHRKMLFTHTKLVLWTSGILIAVGAVFIYFFEMDNTLKGLTPWGKCLASFFQSVTPRTAGFNTIDISHLHSYTLFFIIILMFIGASPGSTGGGIKTSTFALLGLSVLSLTRGKSNTQLFKRTITQDQVIKALAVLLLAILLIVVVSIALMAVEREENFLLVLFETVSAFGTVGLSMGLTPELSPAGRLLIIMTMFLGRVGTITAVFALTQRTKRREKIKYPEDKVMVG</sequence>
<feature type="transmembrane region" description="Helical" evidence="10">
    <location>
        <begin position="239"/>
        <end position="258"/>
    </location>
</feature>
<keyword evidence="3" id="KW-1003">Cell membrane</keyword>
<gene>
    <name evidence="11" type="ORF">DCCM_4060</name>
</gene>
<dbReference type="PANTHER" id="PTHR32024">
    <property type="entry name" value="TRK SYSTEM POTASSIUM UPTAKE PROTEIN TRKG-RELATED"/>
    <property type="match status" value="1"/>
</dbReference>
<dbReference type="OrthoDB" id="9810952at2"/>
<keyword evidence="8" id="KW-0406">Ion transport</keyword>
<dbReference type="InterPro" id="IPR003445">
    <property type="entry name" value="Cat_transpt"/>
</dbReference>
<reference evidence="12" key="1">
    <citation type="submission" date="2018-02" db="EMBL/GenBank/DDBJ databases">
        <title>Genome sequence of Desulfocucumis palustris strain NAW-5.</title>
        <authorList>
            <person name="Watanabe M."/>
            <person name="Kojima H."/>
            <person name="Fukui M."/>
        </authorList>
    </citation>
    <scope>NUCLEOTIDE SEQUENCE [LARGE SCALE GENOMIC DNA]</scope>
    <source>
        <strain evidence="12">NAW-5</strain>
    </source>
</reference>
<accession>A0A2L2XFK0</accession>
<dbReference type="NCBIfam" id="TIGR00933">
    <property type="entry name" value="2a38"/>
    <property type="match status" value="1"/>
</dbReference>
<feature type="transmembrane region" description="Helical" evidence="10">
    <location>
        <begin position="296"/>
        <end position="312"/>
    </location>
</feature>
<dbReference type="RefSeq" id="WP_104373094.1">
    <property type="nucleotide sequence ID" value="NZ_BFAV01000155.1"/>
</dbReference>
<keyword evidence="7 10" id="KW-1133">Transmembrane helix</keyword>
<keyword evidence="4" id="KW-0633">Potassium transport</keyword>
<evidence type="ECO:0000256" key="3">
    <source>
        <dbReference type="ARBA" id="ARBA00022475"/>
    </source>
</evidence>
<feature type="transmembrane region" description="Helical" evidence="10">
    <location>
        <begin position="385"/>
        <end position="403"/>
    </location>
</feature>
<feature type="transmembrane region" description="Helical" evidence="10">
    <location>
        <begin position="24"/>
        <end position="42"/>
    </location>
</feature>
<keyword evidence="12" id="KW-1185">Reference proteome</keyword>
<evidence type="ECO:0000256" key="1">
    <source>
        <dbReference type="ARBA" id="ARBA00004651"/>
    </source>
</evidence>
<dbReference type="Proteomes" id="UP000239549">
    <property type="component" value="Unassembled WGS sequence"/>
</dbReference>
<comment type="subcellular location">
    <subcellularLocation>
        <location evidence="1">Cell membrane</location>
        <topology evidence="1">Multi-pass membrane protein</topology>
    </subcellularLocation>
</comment>
<evidence type="ECO:0000313" key="12">
    <source>
        <dbReference type="Proteomes" id="UP000239549"/>
    </source>
</evidence>
<evidence type="ECO:0000256" key="4">
    <source>
        <dbReference type="ARBA" id="ARBA00022538"/>
    </source>
</evidence>
<feature type="transmembrane region" description="Helical" evidence="10">
    <location>
        <begin position="202"/>
        <end position="227"/>
    </location>
</feature>
<feature type="transmembrane region" description="Helical" evidence="10">
    <location>
        <begin position="139"/>
        <end position="161"/>
    </location>
</feature>
<feature type="transmembrane region" description="Helical" evidence="10">
    <location>
        <begin position="356"/>
        <end position="378"/>
    </location>
</feature>
<organism evidence="11 12">
    <name type="scientific">Desulfocucumis palustris</name>
    <dbReference type="NCBI Taxonomy" id="1898651"/>
    <lineage>
        <taxon>Bacteria</taxon>
        <taxon>Bacillati</taxon>
        <taxon>Bacillota</taxon>
        <taxon>Clostridia</taxon>
        <taxon>Eubacteriales</taxon>
        <taxon>Desulfocucumaceae</taxon>
        <taxon>Desulfocucumis</taxon>
    </lineage>
</organism>
<feature type="transmembrane region" description="Helical" evidence="10">
    <location>
        <begin position="54"/>
        <end position="73"/>
    </location>
</feature>
<dbReference type="InterPro" id="IPR004772">
    <property type="entry name" value="TrkH"/>
</dbReference>
<dbReference type="AlphaFoldDB" id="A0A2L2XFK0"/>
<evidence type="ECO:0000256" key="9">
    <source>
        <dbReference type="ARBA" id="ARBA00023136"/>
    </source>
</evidence>
<dbReference type="GO" id="GO:0015379">
    <property type="term" value="F:potassium:chloride symporter activity"/>
    <property type="evidence" value="ECO:0007669"/>
    <property type="project" value="InterPro"/>
</dbReference>
<dbReference type="EMBL" id="BFAV01000155">
    <property type="protein sequence ID" value="GBF34940.1"/>
    <property type="molecule type" value="Genomic_DNA"/>
</dbReference>
<feature type="transmembrane region" description="Helical" evidence="10">
    <location>
        <begin position="85"/>
        <end position="108"/>
    </location>
</feature>
<dbReference type="PANTHER" id="PTHR32024:SF1">
    <property type="entry name" value="KTR SYSTEM POTASSIUM UPTAKE PROTEIN B"/>
    <property type="match status" value="1"/>
</dbReference>